<dbReference type="GO" id="GO:0005634">
    <property type="term" value="C:nucleus"/>
    <property type="evidence" value="ECO:0007669"/>
    <property type="project" value="UniProtKB-SubCell"/>
</dbReference>
<evidence type="ECO:0000259" key="6">
    <source>
        <dbReference type="PROSITE" id="PS51843"/>
    </source>
</evidence>
<dbReference type="InterPro" id="IPR000536">
    <property type="entry name" value="Nucl_hrmn_rcpt_lig-bd"/>
</dbReference>
<evidence type="ECO:0000313" key="7">
    <source>
        <dbReference type="EMBL" id="CAF0734959.1"/>
    </source>
</evidence>
<comment type="caution">
    <text evidence="8">The sequence shown here is derived from an EMBL/GenBank/DDBJ whole genome shotgun (WGS) entry which is preliminary data.</text>
</comment>
<dbReference type="Proteomes" id="UP000677228">
    <property type="component" value="Unassembled WGS sequence"/>
</dbReference>
<reference evidence="8" key="1">
    <citation type="submission" date="2021-02" db="EMBL/GenBank/DDBJ databases">
        <authorList>
            <person name="Nowell W R."/>
        </authorList>
    </citation>
    <scope>NUCLEOTIDE SEQUENCE</scope>
</reference>
<organism evidence="8 11">
    <name type="scientific">Didymodactylos carnosus</name>
    <dbReference type="NCBI Taxonomy" id="1234261"/>
    <lineage>
        <taxon>Eukaryota</taxon>
        <taxon>Metazoa</taxon>
        <taxon>Spiralia</taxon>
        <taxon>Gnathifera</taxon>
        <taxon>Rotifera</taxon>
        <taxon>Eurotatoria</taxon>
        <taxon>Bdelloidea</taxon>
        <taxon>Philodinida</taxon>
        <taxon>Philodinidae</taxon>
        <taxon>Didymodactylos</taxon>
    </lineage>
</organism>
<keyword evidence="11" id="KW-1185">Reference proteome</keyword>
<keyword evidence="4" id="KW-0675">Receptor</keyword>
<comment type="subcellular location">
    <subcellularLocation>
        <location evidence="1">Nucleus</location>
    </subcellularLocation>
</comment>
<evidence type="ECO:0000256" key="4">
    <source>
        <dbReference type="ARBA" id="ARBA00023170"/>
    </source>
</evidence>
<keyword evidence="2" id="KW-0805">Transcription regulation</keyword>
<dbReference type="EMBL" id="CAJOBA010000181">
    <property type="protein sequence ID" value="CAF3511506.1"/>
    <property type="molecule type" value="Genomic_DNA"/>
</dbReference>
<evidence type="ECO:0000256" key="3">
    <source>
        <dbReference type="ARBA" id="ARBA00023163"/>
    </source>
</evidence>
<feature type="domain" description="NR LBD" evidence="6">
    <location>
        <begin position="165"/>
        <end position="420"/>
    </location>
</feature>
<dbReference type="Proteomes" id="UP000681722">
    <property type="component" value="Unassembled WGS sequence"/>
</dbReference>
<dbReference type="OrthoDB" id="7634782at2759"/>
<protein>
    <recommendedName>
        <fullName evidence="6">NR LBD domain-containing protein</fullName>
    </recommendedName>
</protein>
<dbReference type="InterPro" id="IPR035500">
    <property type="entry name" value="NHR-like_dom_sf"/>
</dbReference>
<dbReference type="Gene3D" id="1.10.565.10">
    <property type="entry name" value="Retinoid X Receptor"/>
    <property type="match status" value="1"/>
</dbReference>
<proteinExistence type="predicted"/>
<evidence type="ECO:0000256" key="2">
    <source>
        <dbReference type="ARBA" id="ARBA00023015"/>
    </source>
</evidence>
<sequence>MGRIPKIVREKAIEEHHQQQRQQQYSLNGKNAKNNDPKQTNKSEDDSLFNQSLINAHESLSGTVYDQCQNTASDVQLSTDTMLHSYQFEPTFQSSNAYSNLFESTSSHMTSETFLSDNFCINEKNKIEMNHQINYVQRIVKLNTSALTNYMTNCDEHFSTNVPERMKTIVSKLLKPELFTELNYEESTFIRYLRWKMFDLCSSYNIQEYPGNNSSIVEIWAGLTDAIPYHVKNLIAFAKEMPGVTDLCSQDFHRIMNNRLFDFWLIKHAPLIRNNESYMMLPNGLQYTRAWMIQIIGEEMVKTMFEFAEKFNHLNLTQEEHALIFPVVICTNDKSLYDQDTVRIVQYCYLYTLFVQMCTTRTDHESKNLFHNLSEVVFDFLPLLNELQDKLDHIGPLVSLPQKQEYMFGVNLIETAIGKK</sequence>
<evidence type="ECO:0000256" key="1">
    <source>
        <dbReference type="ARBA" id="ARBA00004123"/>
    </source>
</evidence>
<dbReference type="EMBL" id="CAJNOK010000181">
    <property type="protein sequence ID" value="CAF0734959.1"/>
    <property type="molecule type" value="Genomic_DNA"/>
</dbReference>
<dbReference type="PANTHER" id="PTHR45805">
    <property type="entry name" value="NUCLEAR HORMONE RECEPTOR HR3-RELATED"/>
    <property type="match status" value="1"/>
</dbReference>
<feature type="compositionally biased region" description="Basic and acidic residues" evidence="5">
    <location>
        <begin position="33"/>
        <end position="45"/>
    </location>
</feature>
<dbReference type="PROSITE" id="PS51843">
    <property type="entry name" value="NR_LBD"/>
    <property type="match status" value="1"/>
</dbReference>
<dbReference type="Proteomes" id="UP000663829">
    <property type="component" value="Unassembled WGS sequence"/>
</dbReference>
<gene>
    <name evidence="8" type="ORF">GPM918_LOCUS14171</name>
    <name evidence="7" type="ORF">OVA965_LOCUS1075</name>
    <name evidence="10" type="ORF">SRO942_LOCUS14167</name>
    <name evidence="9" type="ORF">TMI583_LOCUS1076</name>
</gene>
<feature type="region of interest" description="Disordered" evidence="5">
    <location>
        <begin position="11"/>
        <end position="45"/>
    </location>
</feature>
<dbReference type="SUPFAM" id="SSF48508">
    <property type="entry name" value="Nuclear receptor ligand-binding domain"/>
    <property type="match status" value="1"/>
</dbReference>
<evidence type="ECO:0000313" key="9">
    <source>
        <dbReference type="EMBL" id="CAF3511506.1"/>
    </source>
</evidence>
<evidence type="ECO:0000313" key="10">
    <source>
        <dbReference type="EMBL" id="CAF3780262.1"/>
    </source>
</evidence>
<accession>A0A814HG23</accession>
<dbReference type="EMBL" id="CAJOBC010003373">
    <property type="protein sequence ID" value="CAF3780262.1"/>
    <property type="molecule type" value="Genomic_DNA"/>
</dbReference>
<evidence type="ECO:0000256" key="5">
    <source>
        <dbReference type="SAM" id="MobiDB-lite"/>
    </source>
</evidence>
<dbReference type="Proteomes" id="UP000682733">
    <property type="component" value="Unassembled WGS sequence"/>
</dbReference>
<dbReference type="PANTHER" id="PTHR45805:SF2">
    <property type="entry name" value="NUCLEAR HORMONE RECEPTOR HR3-RELATED"/>
    <property type="match status" value="1"/>
</dbReference>
<evidence type="ECO:0000313" key="8">
    <source>
        <dbReference type="EMBL" id="CAF1009173.1"/>
    </source>
</evidence>
<evidence type="ECO:0000313" key="11">
    <source>
        <dbReference type="Proteomes" id="UP000663829"/>
    </source>
</evidence>
<dbReference type="GO" id="GO:0004879">
    <property type="term" value="F:nuclear receptor activity"/>
    <property type="evidence" value="ECO:0007669"/>
    <property type="project" value="TreeGrafter"/>
</dbReference>
<keyword evidence="3" id="KW-0804">Transcription</keyword>
<dbReference type="AlphaFoldDB" id="A0A814HG23"/>
<dbReference type="GO" id="GO:0000978">
    <property type="term" value="F:RNA polymerase II cis-regulatory region sequence-specific DNA binding"/>
    <property type="evidence" value="ECO:0007669"/>
    <property type="project" value="TreeGrafter"/>
</dbReference>
<dbReference type="EMBL" id="CAJNOQ010003374">
    <property type="protein sequence ID" value="CAF1009173.1"/>
    <property type="molecule type" value="Genomic_DNA"/>
</dbReference>
<name>A0A814HG23_9BILA</name>